<comment type="subcellular location">
    <subcellularLocation>
        <location evidence="6">Cytoplasm</location>
    </subcellularLocation>
</comment>
<evidence type="ECO:0000256" key="2">
    <source>
        <dbReference type="ARBA" id="ARBA00022490"/>
    </source>
</evidence>
<dbReference type="InterPro" id="IPR020605">
    <property type="entry name" value="Octanoyltransferase_CS"/>
</dbReference>
<dbReference type="InterPro" id="IPR004143">
    <property type="entry name" value="BPL_LPL_catalytic"/>
</dbReference>
<dbReference type="GO" id="GO:0009249">
    <property type="term" value="P:protein lipoylation"/>
    <property type="evidence" value="ECO:0007669"/>
    <property type="project" value="InterPro"/>
</dbReference>
<feature type="site" description="Lowers pKa of active site Cys" evidence="6">
    <location>
        <position position="239"/>
    </location>
</feature>
<evidence type="ECO:0000256" key="1">
    <source>
        <dbReference type="ARBA" id="ARBA00004821"/>
    </source>
</evidence>
<evidence type="ECO:0000313" key="9">
    <source>
        <dbReference type="EMBL" id="XBY45594.1"/>
    </source>
</evidence>
<dbReference type="AlphaFoldDB" id="A0AAU7XCX7"/>
<feature type="active site" description="Acyl-thioester intermediate" evidence="6">
    <location>
        <position position="273"/>
    </location>
</feature>
<sequence>MSLTVPAAARSDYLKTDQPGPTATDARSARRFPPEGVNETLPADGYRIVKTPDGTAAPAEGPAVAVAASDAPAARRRDDLGAGAGLRAAPDAPPVEWVIADGLVDYPDAVAEMEARVAAIAEGRAAERVWLVEHPPLYTAGTSAIATDLLAPDRFPVHETGRGGEFTYHGPGQRVAYVMLDLKRRRPDVRRYVATLEEWLIATLWAYHLRGERRDDRVGVWVRRPDKPDIAPGVPAEDKIAAIGIRIRKWVTFHGIALNVEPNLEHFSGIVPCGIAGYGVTSLVDLGLPVTMPEVDMVLRETFEALFGPTVRA</sequence>
<evidence type="ECO:0000256" key="5">
    <source>
        <dbReference type="ARBA" id="ARBA00024732"/>
    </source>
</evidence>
<feature type="binding site" evidence="6">
    <location>
        <begin position="242"/>
        <end position="244"/>
    </location>
    <ligand>
        <name>substrate</name>
    </ligand>
</feature>
<dbReference type="NCBIfam" id="NF010921">
    <property type="entry name" value="PRK14341.1"/>
    <property type="match status" value="1"/>
</dbReference>
<feature type="binding site" evidence="6">
    <location>
        <begin position="162"/>
        <end position="169"/>
    </location>
    <ligand>
        <name>substrate</name>
    </ligand>
</feature>
<dbReference type="PANTHER" id="PTHR10993:SF7">
    <property type="entry name" value="LIPOYLTRANSFERASE 2, MITOCHONDRIAL-RELATED"/>
    <property type="match status" value="1"/>
</dbReference>
<dbReference type="EMBL" id="CP158568">
    <property type="protein sequence ID" value="XBY45594.1"/>
    <property type="molecule type" value="Genomic_DNA"/>
</dbReference>
<dbReference type="InterPro" id="IPR045864">
    <property type="entry name" value="aa-tRNA-synth_II/BPL/LPL"/>
</dbReference>
<dbReference type="PANTHER" id="PTHR10993">
    <property type="entry name" value="OCTANOYLTRANSFERASE"/>
    <property type="match status" value="1"/>
</dbReference>
<proteinExistence type="inferred from homology"/>
<evidence type="ECO:0000256" key="6">
    <source>
        <dbReference type="HAMAP-Rule" id="MF_00013"/>
    </source>
</evidence>
<gene>
    <name evidence="6 9" type="primary">lipB</name>
    <name evidence="9" type="ORF">ABS361_04760</name>
</gene>
<evidence type="ECO:0000256" key="7">
    <source>
        <dbReference type="SAM" id="MobiDB-lite"/>
    </source>
</evidence>
<organism evidence="9">
    <name type="scientific">Methyloraptor flagellatus</name>
    <dbReference type="NCBI Taxonomy" id="3162530"/>
    <lineage>
        <taxon>Bacteria</taxon>
        <taxon>Pseudomonadati</taxon>
        <taxon>Pseudomonadota</taxon>
        <taxon>Alphaproteobacteria</taxon>
        <taxon>Hyphomicrobiales</taxon>
        <taxon>Ancalomicrobiaceae</taxon>
        <taxon>Methyloraptor</taxon>
    </lineage>
</organism>
<reference evidence="9" key="1">
    <citation type="submission" date="2024-06" db="EMBL/GenBank/DDBJ databases">
        <title>Methylostella associata gen. nov., sp. nov., a novel Ancalomicrobiaceae-affiliated facultatively methylotrophic bacteria that feed on methanotrophs of the genus Methylococcus.</title>
        <authorList>
            <person name="Saltykova V."/>
            <person name="Danilova O.V."/>
            <person name="Oshkin I.Y."/>
            <person name="Belova S.E."/>
            <person name="Pimenov N.V."/>
            <person name="Dedysh S.N."/>
        </authorList>
    </citation>
    <scope>NUCLEOTIDE SEQUENCE</scope>
    <source>
        <strain evidence="9">S20</strain>
    </source>
</reference>
<dbReference type="EC" id="2.3.1.181" evidence="6"/>
<evidence type="ECO:0000259" key="8">
    <source>
        <dbReference type="PROSITE" id="PS51733"/>
    </source>
</evidence>
<dbReference type="KEGG" id="mflg:ABS361_04760"/>
<dbReference type="Pfam" id="PF21948">
    <property type="entry name" value="LplA-B_cat"/>
    <property type="match status" value="1"/>
</dbReference>
<dbReference type="GO" id="GO:0033819">
    <property type="term" value="F:lipoyl(octanoyl) transferase activity"/>
    <property type="evidence" value="ECO:0007669"/>
    <property type="project" value="UniProtKB-EC"/>
</dbReference>
<comment type="similarity">
    <text evidence="6">Belongs to the LipB family.</text>
</comment>
<comment type="miscellaneous">
    <text evidence="6">In the reaction, the free carboxyl group of octanoic acid is attached via an amide linkage to the epsilon-amino group of a specific lysine residue of lipoyl domains of lipoate-dependent enzymes.</text>
</comment>
<dbReference type="SUPFAM" id="SSF55681">
    <property type="entry name" value="Class II aaRS and biotin synthetases"/>
    <property type="match status" value="1"/>
</dbReference>
<evidence type="ECO:0000256" key="4">
    <source>
        <dbReference type="ARBA" id="ARBA00023315"/>
    </source>
</evidence>
<protein>
    <recommendedName>
        <fullName evidence="6">Octanoyltransferase</fullName>
        <ecNumber evidence="6">2.3.1.181</ecNumber>
    </recommendedName>
    <alternativeName>
        <fullName evidence="6">Lipoate-protein ligase B</fullName>
    </alternativeName>
    <alternativeName>
        <fullName evidence="6">Lipoyl/octanoyl transferase</fullName>
    </alternativeName>
    <alternativeName>
        <fullName evidence="6">Octanoyl-[acyl-carrier-protein]-protein N-octanoyltransferase</fullName>
    </alternativeName>
</protein>
<keyword evidence="3 6" id="KW-0808">Transferase</keyword>
<comment type="catalytic activity">
    <reaction evidence="6">
        <text>octanoyl-[ACP] + L-lysyl-[protein] = N(6)-octanoyl-L-lysyl-[protein] + holo-[ACP] + H(+)</text>
        <dbReference type="Rhea" id="RHEA:17665"/>
        <dbReference type="Rhea" id="RHEA-COMP:9636"/>
        <dbReference type="Rhea" id="RHEA-COMP:9685"/>
        <dbReference type="Rhea" id="RHEA-COMP:9752"/>
        <dbReference type="Rhea" id="RHEA-COMP:9928"/>
        <dbReference type="ChEBI" id="CHEBI:15378"/>
        <dbReference type="ChEBI" id="CHEBI:29969"/>
        <dbReference type="ChEBI" id="CHEBI:64479"/>
        <dbReference type="ChEBI" id="CHEBI:78463"/>
        <dbReference type="ChEBI" id="CHEBI:78809"/>
        <dbReference type="EC" id="2.3.1.181"/>
    </reaction>
</comment>
<dbReference type="GO" id="GO:0005737">
    <property type="term" value="C:cytoplasm"/>
    <property type="evidence" value="ECO:0007669"/>
    <property type="project" value="UniProtKB-SubCell"/>
</dbReference>
<comment type="pathway">
    <text evidence="1 6">Protein modification; protein lipoylation via endogenous pathway; protein N(6)-(lipoyl)lysine from octanoyl-[acyl-carrier-protein]: step 1/2.</text>
</comment>
<dbReference type="NCBIfam" id="TIGR00214">
    <property type="entry name" value="lipB"/>
    <property type="match status" value="1"/>
</dbReference>
<feature type="binding site" evidence="6">
    <location>
        <begin position="255"/>
        <end position="257"/>
    </location>
    <ligand>
        <name>substrate</name>
    </ligand>
</feature>
<name>A0AAU7XCX7_9HYPH</name>
<dbReference type="PROSITE" id="PS01313">
    <property type="entry name" value="LIPB"/>
    <property type="match status" value="1"/>
</dbReference>
<dbReference type="NCBIfam" id="NF010925">
    <property type="entry name" value="PRK14345.1"/>
    <property type="match status" value="1"/>
</dbReference>
<dbReference type="CDD" id="cd16444">
    <property type="entry name" value="LipB"/>
    <property type="match status" value="1"/>
</dbReference>
<evidence type="ECO:0000256" key="3">
    <source>
        <dbReference type="ARBA" id="ARBA00022679"/>
    </source>
</evidence>
<dbReference type="Gene3D" id="3.30.930.10">
    <property type="entry name" value="Bira Bifunctional Protein, Domain 2"/>
    <property type="match status" value="1"/>
</dbReference>
<dbReference type="FunFam" id="3.30.930.10:FF:000159">
    <property type="entry name" value="Octanoyltransferase"/>
    <property type="match status" value="1"/>
</dbReference>
<dbReference type="InterPro" id="IPR000544">
    <property type="entry name" value="Octanoyltransferase"/>
</dbReference>
<feature type="domain" description="BPL/LPL catalytic" evidence="8">
    <location>
        <begin position="123"/>
        <end position="311"/>
    </location>
</feature>
<comment type="function">
    <text evidence="5 6">Catalyzes the transfer of endogenously produced octanoic acid from octanoyl-acyl-carrier-protein onto the lipoyl domains of lipoate-dependent enzymes. Lipoyl-ACP can also act as a substrate although octanoyl-ACP is likely to be the physiological substrate.</text>
</comment>
<keyword evidence="4 6" id="KW-0012">Acyltransferase</keyword>
<feature type="region of interest" description="Disordered" evidence="7">
    <location>
        <begin position="1"/>
        <end position="41"/>
    </location>
</feature>
<accession>A0AAU7XCX7</accession>
<dbReference type="PROSITE" id="PS51733">
    <property type="entry name" value="BPL_LPL_CATALYTIC"/>
    <property type="match status" value="1"/>
</dbReference>
<keyword evidence="2 6" id="KW-0963">Cytoplasm</keyword>
<dbReference type="HAMAP" id="MF_00013">
    <property type="entry name" value="LipB"/>
    <property type="match status" value="1"/>
</dbReference>